<keyword evidence="6" id="KW-0479">Metal-binding</keyword>
<dbReference type="AlphaFoldDB" id="A0A8J3DDU5"/>
<sequence length="148" mass="17133">MKDRIALIQYSDLSELDRVVSDLMELGKEVPVWLFFGEMGVGKTTLIKKVCERLGVKRIVQSPTFSIVNEYDDSVGKPVYHFDFYRLKNENEAFDIGAEEYLYSGNYCFVEWPEKIESLWPPKFFSVQMESQVDGKRSIKAKVLLATQ</sequence>
<evidence type="ECO:0000256" key="5">
    <source>
        <dbReference type="ARBA" id="ARBA00022694"/>
    </source>
</evidence>
<dbReference type="Pfam" id="PF02367">
    <property type="entry name" value="TsaE"/>
    <property type="match status" value="1"/>
</dbReference>
<proteinExistence type="inferred from homology"/>
<evidence type="ECO:0000256" key="7">
    <source>
        <dbReference type="ARBA" id="ARBA00022741"/>
    </source>
</evidence>
<dbReference type="Proteomes" id="UP000598271">
    <property type="component" value="Unassembled WGS sequence"/>
</dbReference>
<evidence type="ECO:0000256" key="10">
    <source>
        <dbReference type="ARBA" id="ARBA00032441"/>
    </source>
</evidence>
<evidence type="ECO:0000256" key="1">
    <source>
        <dbReference type="ARBA" id="ARBA00004496"/>
    </source>
</evidence>
<dbReference type="Gene3D" id="3.40.50.300">
    <property type="entry name" value="P-loop containing nucleotide triphosphate hydrolases"/>
    <property type="match status" value="1"/>
</dbReference>
<dbReference type="EMBL" id="BMXF01000004">
    <property type="protein sequence ID" value="GHB81181.1"/>
    <property type="molecule type" value="Genomic_DNA"/>
</dbReference>
<accession>A0A8J3DDU5</accession>
<organism evidence="11 12">
    <name type="scientific">Persicitalea jodogahamensis</name>
    <dbReference type="NCBI Taxonomy" id="402147"/>
    <lineage>
        <taxon>Bacteria</taxon>
        <taxon>Pseudomonadati</taxon>
        <taxon>Bacteroidota</taxon>
        <taxon>Cytophagia</taxon>
        <taxon>Cytophagales</taxon>
        <taxon>Spirosomataceae</taxon>
        <taxon>Persicitalea</taxon>
    </lineage>
</organism>
<dbReference type="InterPro" id="IPR027417">
    <property type="entry name" value="P-loop_NTPase"/>
</dbReference>
<keyword evidence="5" id="KW-0819">tRNA processing</keyword>
<dbReference type="PANTHER" id="PTHR33540">
    <property type="entry name" value="TRNA THREONYLCARBAMOYLADENOSINE BIOSYNTHESIS PROTEIN TSAE"/>
    <property type="match status" value="1"/>
</dbReference>
<keyword evidence="8" id="KW-0067">ATP-binding</keyword>
<dbReference type="GO" id="GO:0005737">
    <property type="term" value="C:cytoplasm"/>
    <property type="evidence" value="ECO:0007669"/>
    <property type="project" value="UniProtKB-SubCell"/>
</dbReference>
<evidence type="ECO:0000256" key="8">
    <source>
        <dbReference type="ARBA" id="ARBA00022840"/>
    </source>
</evidence>
<dbReference type="GO" id="GO:0005524">
    <property type="term" value="F:ATP binding"/>
    <property type="evidence" value="ECO:0007669"/>
    <property type="project" value="UniProtKB-KW"/>
</dbReference>
<keyword evidence="12" id="KW-1185">Reference proteome</keyword>
<comment type="subcellular location">
    <subcellularLocation>
        <location evidence="1">Cytoplasm</location>
    </subcellularLocation>
</comment>
<comment type="caution">
    <text evidence="11">The sequence shown here is derived from an EMBL/GenBank/DDBJ whole genome shotgun (WGS) entry which is preliminary data.</text>
</comment>
<evidence type="ECO:0000313" key="12">
    <source>
        <dbReference type="Proteomes" id="UP000598271"/>
    </source>
</evidence>
<keyword evidence="4" id="KW-0963">Cytoplasm</keyword>
<reference evidence="11 12" key="1">
    <citation type="journal article" date="2014" name="Int. J. Syst. Evol. Microbiol.">
        <title>Complete genome sequence of Corynebacterium casei LMG S-19264T (=DSM 44701T), isolated from a smear-ripened cheese.</title>
        <authorList>
            <consortium name="US DOE Joint Genome Institute (JGI-PGF)"/>
            <person name="Walter F."/>
            <person name="Albersmeier A."/>
            <person name="Kalinowski J."/>
            <person name="Ruckert C."/>
        </authorList>
    </citation>
    <scope>NUCLEOTIDE SEQUENCE [LARGE SCALE GENOMIC DNA]</scope>
    <source>
        <strain evidence="11 12">KCTC 12866</strain>
    </source>
</reference>
<keyword evidence="9" id="KW-0460">Magnesium</keyword>
<comment type="similarity">
    <text evidence="2">Belongs to the TsaE family.</text>
</comment>
<dbReference type="RefSeq" id="WP_189566514.1">
    <property type="nucleotide sequence ID" value="NZ_BMXF01000004.1"/>
</dbReference>
<dbReference type="SUPFAM" id="SSF52540">
    <property type="entry name" value="P-loop containing nucleoside triphosphate hydrolases"/>
    <property type="match status" value="1"/>
</dbReference>
<evidence type="ECO:0000256" key="6">
    <source>
        <dbReference type="ARBA" id="ARBA00022723"/>
    </source>
</evidence>
<gene>
    <name evidence="11" type="ORF">GCM10007390_39890</name>
</gene>
<dbReference type="PANTHER" id="PTHR33540:SF2">
    <property type="entry name" value="TRNA THREONYLCARBAMOYLADENOSINE BIOSYNTHESIS PROTEIN TSAE"/>
    <property type="match status" value="1"/>
</dbReference>
<dbReference type="NCBIfam" id="TIGR00150">
    <property type="entry name" value="T6A_YjeE"/>
    <property type="match status" value="1"/>
</dbReference>
<evidence type="ECO:0000256" key="2">
    <source>
        <dbReference type="ARBA" id="ARBA00007599"/>
    </source>
</evidence>
<evidence type="ECO:0000256" key="3">
    <source>
        <dbReference type="ARBA" id="ARBA00019010"/>
    </source>
</evidence>
<dbReference type="GO" id="GO:0046872">
    <property type="term" value="F:metal ion binding"/>
    <property type="evidence" value="ECO:0007669"/>
    <property type="project" value="UniProtKB-KW"/>
</dbReference>
<name>A0A8J3DDU5_9BACT</name>
<evidence type="ECO:0000256" key="9">
    <source>
        <dbReference type="ARBA" id="ARBA00022842"/>
    </source>
</evidence>
<evidence type="ECO:0000256" key="4">
    <source>
        <dbReference type="ARBA" id="ARBA00022490"/>
    </source>
</evidence>
<keyword evidence="7" id="KW-0547">Nucleotide-binding</keyword>
<dbReference type="InterPro" id="IPR003442">
    <property type="entry name" value="T6A_TsaE"/>
</dbReference>
<protein>
    <recommendedName>
        <fullName evidence="3">tRNA threonylcarbamoyladenosine biosynthesis protein TsaE</fullName>
    </recommendedName>
    <alternativeName>
        <fullName evidence="10">t(6)A37 threonylcarbamoyladenosine biosynthesis protein TsaE</fullName>
    </alternativeName>
</protein>
<dbReference type="GO" id="GO:0002949">
    <property type="term" value="P:tRNA threonylcarbamoyladenosine modification"/>
    <property type="evidence" value="ECO:0007669"/>
    <property type="project" value="InterPro"/>
</dbReference>
<evidence type="ECO:0000313" key="11">
    <source>
        <dbReference type="EMBL" id="GHB81181.1"/>
    </source>
</evidence>